<gene>
    <name evidence="5" type="ORF">VB248_03245</name>
</gene>
<keyword evidence="6" id="KW-1185">Reference proteome</keyword>
<feature type="domain" description="HTH araC/xylS-type" evidence="4">
    <location>
        <begin position="197"/>
        <end position="298"/>
    </location>
</feature>
<dbReference type="SUPFAM" id="SSF46689">
    <property type="entry name" value="Homeodomain-like"/>
    <property type="match status" value="1"/>
</dbReference>
<keyword evidence="1" id="KW-0805">Transcription regulation</keyword>
<evidence type="ECO:0000256" key="3">
    <source>
        <dbReference type="ARBA" id="ARBA00023163"/>
    </source>
</evidence>
<proteinExistence type="predicted"/>
<dbReference type="InterPro" id="IPR009057">
    <property type="entry name" value="Homeodomain-like_sf"/>
</dbReference>
<keyword evidence="2" id="KW-0238">DNA-binding</keyword>
<evidence type="ECO:0000256" key="2">
    <source>
        <dbReference type="ARBA" id="ARBA00023125"/>
    </source>
</evidence>
<organism evidence="5 6">
    <name type="scientific">Arcicella rigui</name>
    <dbReference type="NCBI Taxonomy" id="797020"/>
    <lineage>
        <taxon>Bacteria</taxon>
        <taxon>Pseudomonadati</taxon>
        <taxon>Bacteroidota</taxon>
        <taxon>Cytophagia</taxon>
        <taxon>Cytophagales</taxon>
        <taxon>Flectobacillaceae</taxon>
        <taxon>Arcicella</taxon>
    </lineage>
</organism>
<dbReference type="Gene3D" id="1.10.10.60">
    <property type="entry name" value="Homeodomain-like"/>
    <property type="match status" value="2"/>
</dbReference>
<evidence type="ECO:0000256" key="1">
    <source>
        <dbReference type="ARBA" id="ARBA00023015"/>
    </source>
</evidence>
<evidence type="ECO:0000313" key="5">
    <source>
        <dbReference type="EMBL" id="MEA5138127.1"/>
    </source>
</evidence>
<reference evidence="5 6" key="1">
    <citation type="submission" date="2023-12" db="EMBL/GenBank/DDBJ databases">
        <title>Novel species of the genus Arcicella isolated from rivers.</title>
        <authorList>
            <person name="Lu H."/>
        </authorList>
    </citation>
    <scope>NUCLEOTIDE SEQUENCE [LARGE SCALE GENOMIC DNA]</scope>
    <source>
        <strain evidence="5 6">KCTC 23307</strain>
    </source>
</reference>
<dbReference type="SMART" id="SM00342">
    <property type="entry name" value="HTH_ARAC"/>
    <property type="match status" value="1"/>
</dbReference>
<dbReference type="Proteomes" id="UP001302949">
    <property type="component" value="Unassembled WGS sequence"/>
</dbReference>
<dbReference type="EMBL" id="JAYFUM010000004">
    <property type="protein sequence ID" value="MEA5138127.1"/>
    <property type="molecule type" value="Genomic_DNA"/>
</dbReference>
<dbReference type="RefSeq" id="WP_323295295.1">
    <property type="nucleotide sequence ID" value="NZ_JAYFUM010000004.1"/>
</dbReference>
<dbReference type="PROSITE" id="PS01124">
    <property type="entry name" value="HTH_ARAC_FAMILY_2"/>
    <property type="match status" value="1"/>
</dbReference>
<keyword evidence="3" id="KW-0804">Transcription</keyword>
<dbReference type="PANTHER" id="PTHR43280">
    <property type="entry name" value="ARAC-FAMILY TRANSCRIPTIONAL REGULATOR"/>
    <property type="match status" value="1"/>
</dbReference>
<dbReference type="InterPro" id="IPR018060">
    <property type="entry name" value="HTH_AraC"/>
</dbReference>
<dbReference type="InterPro" id="IPR020449">
    <property type="entry name" value="Tscrpt_reg_AraC-type_HTH"/>
</dbReference>
<evidence type="ECO:0000313" key="6">
    <source>
        <dbReference type="Proteomes" id="UP001302949"/>
    </source>
</evidence>
<dbReference type="PRINTS" id="PR00032">
    <property type="entry name" value="HTHARAC"/>
</dbReference>
<dbReference type="Pfam" id="PF12833">
    <property type="entry name" value="HTH_18"/>
    <property type="match status" value="1"/>
</dbReference>
<evidence type="ECO:0000259" key="4">
    <source>
        <dbReference type="PROSITE" id="PS01124"/>
    </source>
</evidence>
<name>A0ABU5Q6E0_9BACT</name>
<sequence length="299" mass="35141">MENILKLESVTQFNTQRGQITLHPLVSVLDQTKSKQIQAHRYLSEVYIIFLKDVKCEELKYGRTHYDYQEETMIFIAPGQVFGFDLPENVVVQPSGWALVFHPDFIRGTSLGKKINDYSFFSYDVDEALHISTRERQIVLECFQKIKDELEHGIDKHSKTLIISNIELFLNYCTRFFDRQFITRESLNKDILVRFENLLYEYFKSEKPQMIGLPTVSYCADKFHLSANYFGELVKKETGKTAQEYIQIKVIDLAKEKIFDSSKSISEIAYEMGFKYPQHFARLFKQRVGQSPNEYRLLN</sequence>
<dbReference type="PANTHER" id="PTHR43280:SF32">
    <property type="entry name" value="TRANSCRIPTIONAL REGULATORY PROTEIN"/>
    <property type="match status" value="1"/>
</dbReference>
<accession>A0ABU5Q6E0</accession>
<comment type="caution">
    <text evidence="5">The sequence shown here is derived from an EMBL/GenBank/DDBJ whole genome shotgun (WGS) entry which is preliminary data.</text>
</comment>
<protein>
    <submittedName>
        <fullName evidence="5">Helix-turn-helix domain-containing protein</fullName>
    </submittedName>
</protein>